<comment type="caution">
    <text evidence="2">The sequence shown here is derived from an EMBL/GenBank/DDBJ whole genome shotgun (WGS) entry which is preliminary data.</text>
</comment>
<gene>
    <name evidence="2" type="ORF">G9Q97_14580</name>
</gene>
<dbReference type="PANTHER" id="PTHR20883">
    <property type="entry name" value="PHYTANOYL-COA DIOXYGENASE DOMAIN CONTAINING 1"/>
    <property type="match status" value="1"/>
</dbReference>
<dbReference type="Proteomes" id="UP000649799">
    <property type="component" value="Unassembled WGS sequence"/>
</dbReference>
<dbReference type="GO" id="GO:0051213">
    <property type="term" value="F:dioxygenase activity"/>
    <property type="evidence" value="ECO:0007669"/>
    <property type="project" value="UniProtKB-KW"/>
</dbReference>
<comment type="cofactor">
    <cofactor evidence="1">
        <name>Fe(2+)</name>
        <dbReference type="ChEBI" id="CHEBI:29033"/>
    </cofactor>
</comment>
<dbReference type="InterPro" id="IPR008775">
    <property type="entry name" value="Phytyl_CoA_dOase-like"/>
</dbReference>
<dbReference type="EMBL" id="JAANYN010000005">
    <property type="protein sequence ID" value="NHE58038.1"/>
    <property type="molecule type" value="Genomic_DNA"/>
</dbReference>
<dbReference type="Gene3D" id="2.60.120.620">
    <property type="entry name" value="q2cbj1_9rhob like domain"/>
    <property type="match status" value="1"/>
</dbReference>
<protein>
    <submittedName>
        <fullName evidence="2">Phytanoyl-CoA dioxygenase family protein</fullName>
    </submittedName>
</protein>
<accession>A0ABX0HCG0</accession>
<evidence type="ECO:0000313" key="3">
    <source>
        <dbReference type="Proteomes" id="UP000649799"/>
    </source>
</evidence>
<name>A0ABX0HCG0_9BACT</name>
<reference evidence="2 3" key="1">
    <citation type="submission" date="2020-03" db="EMBL/GenBank/DDBJ databases">
        <title>Cyclobacterium plantarum sp. nov., a marine bacterium isolated from a coastal-marine wetland.</title>
        <authorList>
            <person name="Sanchez-Porro C."/>
            <person name="Ventosa A."/>
            <person name="Amoozegar M."/>
        </authorList>
    </citation>
    <scope>NUCLEOTIDE SEQUENCE [LARGE SCALE GENOMIC DNA]</scope>
    <source>
        <strain evidence="2 3">GBPx2</strain>
    </source>
</reference>
<proteinExistence type="predicted"/>
<dbReference type="SUPFAM" id="SSF51197">
    <property type="entry name" value="Clavaminate synthase-like"/>
    <property type="match status" value="1"/>
</dbReference>
<keyword evidence="3" id="KW-1185">Reference proteome</keyword>
<organism evidence="2 3">
    <name type="scientific">Cyclobacterium plantarum</name>
    <dbReference type="NCBI Taxonomy" id="2716263"/>
    <lineage>
        <taxon>Bacteria</taxon>
        <taxon>Pseudomonadati</taxon>
        <taxon>Bacteroidota</taxon>
        <taxon>Cytophagia</taxon>
        <taxon>Cytophagales</taxon>
        <taxon>Cyclobacteriaceae</taxon>
        <taxon>Cyclobacterium</taxon>
    </lineage>
</organism>
<keyword evidence="2" id="KW-0560">Oxidoreductase</keyword>
<evidence type="ECO:0000256" key="1">
    <source>
        <dbReference type="ARBA" id="ARBA00001954"/>
    </source>
</evidence>
<dbReference type="PANTHER" id="PTHR20883:SF48">
    <property type="entry name" value="ECTOINE DIOXYGENASE"/>
    <property type="match status" value="1"/>
</dbReference>
<evidence type="ECO:0000313" key="2">
    <source>
        <dbReference type="EMBL" id="NHE58038.1"/>
    </source>
</evidence>
<keyword evidence="2" id="KW-0223">Dioxygenase</keyword>
<dbReference type="Pfam" id="PF05721">
    <property type="entry name" value="PhyH"/>
    <property type="match status" value="1"/>
</dbReference>
<sequence length="266" mass="29718">MHQVLQKMGVEQDLLSADEKKTLGEQGYVNLGKLLSDEHLNRIRIRAQKLLESEGDQAGIELLQSPNIRHSKEPGAHRLGDLVNKGEEFDIFYTHPKVLAAISFVLNADFKLSSLNYRAALPGAGLQKLHVDWPEAVAKNDFMVCNSIWLLDDFSPENGATRIVPGTHLKAALPQDVMEDPMDPHPEEIIINAPAGSVFIFNSHAWHGGTKNGSHAPRRAIHSYFCRRSQIQQTDQKKYIQKQTLDRISGEAAHILDVDHKKSISV</sequence>
<dbReference type="RefSeq" id="WP_166148037.1">
    <property type="nucleotide sequence ID" value="NZ_JAANYN010000005.1"/>
</dbReference>